<evidence type="ECO:0000313" key="1">
    <source>
        <dbReference type="EMBL" id="PMD22581.1"/>
    </source>
</evidence>
<protein>
    <submittedName>
        <fullName evidence="1">Uncharacterized protein</fullName>
    </submittedName>
</protein>
<reference evidence="1 2" key="1">
    <citation type="submission" date="2016-05" db="EMBL/GenBank/DDBJ databases">
        <title>A degradative enzymes factory behind the ericoid mycorrhizal symbiosis.</title>
        <authorList>
            <consortium name="DOE Joint Genome Institute"/>
            <person name="Martino E."/>
            <person name="Morin E."/>
            <person name="Grelet G."/>
            <person name="Kuo A."/>
            <person name="Kohler A."/>
            <person name="Daghino S."/>
            <person name="Barry K."/>
            <person name="Choi C."/>
            <person name="Cichocki N."/>
            <person name="Clum A."/>
            <person name="Copeland A."/>
            <person name="Hainaut M."/>
            <person name="Haridas S."/>
            <person name="Labutti K."/>
            <person name="Lindquist E."/>
            <person name="Lipzen A."/>
            <person name="Khouja H.-R."/>
            <person name="Murat C."/>
            <person name="Ohm R."/>
            <person name="Olson A."/>
            <person name="Spatafora J."/>
            <person name="Veneault-Fourrey C."/>
            <person name="Henrissat B."/>
            <person name="Grigoriev I."/>
            <person name="Martin F."/>
            <person name="Perotto S."/>
        </authorList>
    </citation>
    <scope>NUCLEOTIDE SEQUENCE [LARGE SCALE GENOMIC DNA]</scope>
    <source>
        <strain evidence="1 2">UAMH 7357</strain>
    </source>
</reference>
<proteinExistence type="predicted"/>
<organism evidence="1 2">
    <name type="scientific">Hyaloscypha hepaticicola</name>
    <dbReference type="NCBI Taxonomy" id="2082293"/>
    <lineage>
        <taxon>Eukaryota</taxon>
        <taxon>Fungi</taxon>
        <taxon>Dikarya</taxon>
        <taxon>Ascomycota</taxon>
        <taxon>Pezizomycotina</taxon>
        <taxon>Leotiomycetes</taxon>
        <taxon>Helotiales</taxon>
        <taxon>Hyaloscyphaceae</taxon>
        <taxon>Hyaloscypha</taxon>
    </lineage>
</organism>
<accession>A0A2J6Q8K1</accession>
<dbReference type="OrthoDB" id="10594346at2759"/>
<gene>
    <name evidence="1" type="ORF">NA56DRAFT_702366</name>
</gene>
<dbReference type="EMBL" id="KZ613477">
    <property type="protein sequence ID" value="PMD22581.1"/>
    <property type="molecule type" value="Genomic_DNA"/>
</dbReference>
<name>A0A2J6Q8K1_9HELO</name>
<dbReference type="AlphaFoldDB" id="A0A2J6Q8K1"/>
<dbReference type="Proteomes" id="UP000235672">
    <property type="component" value="Unassembled WGS sequence"/>
</dbReference>
<keyword evidence="2" id="KW-1185">Reference proteome</keyword>
<evidence type="ECO:0000313" key="2">
    <source>
        <dbReference type="Proteomes" id="UP000235672"/>
    </source>
</evidence>
<sequence length="152" mass="16780">MIVFVEFRKVVLSGIGRGFLRTEVAEEIQVVELNGETAFAISEGCGMTWFLTVPCLISPSVQLPVLLKEAMLDLKRPITVYYGTQGSRQTIASITVKQDLNIQKAIFMARGDPKLIFSAAITFDPNSKTAARAGLDIFSSFFECPKTPRLML</sequence>